<accession>A0A3E4U8H7</accession>
<evidence type="ECO:0000313" key="3">
    <source>
        <dbReference type="Proteomes" id="UP000261257"/>
    </source>
</evidence>
<evidence type="ECO:0000313" key="2">
    <source>
        <dbReference type="EMBL" id="RGM04004.1"/>
    </source>
</evidence>
<comment type="caution">
    <text evidence="2">The sequence shown here is derived from an EMBL/GenBank/DDBJ whole genome shotgun (WGS) entry which is preliminary data.</text>
</comment>
<proteinExistence type="predicted"/>
<dbReference type="AlphaFoldDB" id="A0A3E4U8H7"/>
<feature type="region of interest" description="Disordered" evidence="1">
    <location>
        <begin position="24"/>
        <end position="65"/>
    </location>
</feature>
<evidence type="ECO:0000256" key="1">
    <source>
        <dbReference type="SAM" id="MobiDB-lite"/>
    </source>
</evidence>
<gene>
    <name evidence="2" type="ORF">DXC39_13380</name>
</gene>
<sequence>MRREEEIRGLFAWGIEEKGERAAGRERFRDSEGVGLRANSPLRRGPGQFDRTPDAFALSARKTAS</sequence>
<organism evidence="2 3">
    <name type="scientific">Hungatella hathewayi</name>
    <dbReference type="NCBI Taxonomy" id="154046"/>
    <lineage>
        <taxon>Bacteria</taxon>
        <taxon>Bacillati</taxon>
        <taxon>Bacillota</taxon>
        <taxon>Clostridia</taxon>
        <taxon>Lachnospirales</taxon>
        <taxon>Lachnospiraceae</taxon>
        <taxon>Hungatella</taxon>
    </lineage>
</organism>
<dbReference type="EMBL" id="QSSQ01000011">
    <property type="protein sequence ID" value="RGM04004.1"/>
    <property type="molecule type" value="Genomic_DNA"/>
</dbReference>
<protein>
    <submittedName>
        <fullName evidence="2">Uncharacterized protein</fullName>
    </submittedName>
</protein>
<reference evidence="2 3" key="1">
    <citation type="submission" date="2018-08" db="EMBL/GenBank/DDBJ databases">
        <title>A genome reference for cultivated species of the human gut microbiota.</title>
        <authorList>
            <person name="Zou Y."/>
            <person name="Xue W."/>
            <person name="Luo G."/>
        </authorList>
    </citation>
    <scope>NUCLEOTIDE SEQUENCE [LARGE SCALE GENOMIC DNA]</scope>
    <source>
        <strain evidence="2 3">TF05-11AC</strain>
    </source>
</reference>
<name>A0A3E4U8H7_9FIRM</name>
<dbReference type="Proteomes" id="UP000261257">
    <property type="component" value="Unassembled WGS sequence"/>
</dbReference>